<dbReference type="InterPro" id="IPR052059">
    <property type="entry name" value="CR_Ser/Thr_kinase"/>
</dbReference>
<dbReference type="SUPFAM" id="SSF56112">
    <property type="entry name" value="Protein kinase-like (PK-like)"/>
    <property type="match status" value="1"/>
</dbReference>
<dbReference type="EMBL" id="PGOL01000523">
    <property type="protein sequence ID" value="PKI69056.1"/>
    <property type="molecule type" value="Genomic_DNA"/>
</dbReference>
<keyword evidence="2" id="KW-0547">Nucleotide-binding</keyword>
<accession>A0A2I0KML5</accession>
<evidence type="ECO:0000256" key="3">
    <source>
        <dbReference type="ARBA" id="ARBA00022777"/>
    </source>
</evidence>
<gene>
    <name evidence="7" type="ORF">CRG98_010525</name>
</gene>
<evidence type="ECO:0000256" key="4">
    <source>
        <dbReference type="ARBA" id="ARBA00022840"/>
    </source>
</evidence>
<sequence>MKDKLPSMSEKEAISEQKPRELSTSSRLVDQDKICIGIAKGLCFLHEEYLNPKVSDFGLPRLDEEENTHISTQVAGTKGYMSPELVLWGYLTHKADVYGFGVMALDIVSGKCVTNYVPSDNYTSLRLGKAFQKQQTGGLMELIDENLHFEVNQEEVEHVVKVAVLCTSASASLRPKMSEVVKMLEGELSIPDVIPVPANYRRFSLLVFQVQLIGHKLHRALLHNEAALA</sequence>
<dbReference type="Pfam" id="PF07714">
    <property type="entry name" value="PK_Tyr_Ser-Thr"/>
    <property type="match status" value="1"/>
</dbReference>
<protein>
    <recommendedName>
        <fullName evidence="6">Protein kinase domain-containing protein</fullName>
    </recommendedName>
</protein>
<comment type="caution">
    <text evidence="7">The sequence shown here is derived from an EMBL/GenBank/DDBJ whole genome shotgun (WGS) entry which is preliminary data.</text>
</comment>
<keyword evidence="8" id="KW-1185">Reference proteome</keyword>
<dbReference type="GO" id="GO:0005524">
    <property type="term" value="F:ATP binding"/>
    <property type="evidence" value="ECO:0007669"/>
    <property type="project" value="UniProtKB-KW"/>
</dbReference>
<dbReference type="GO" id="GO:0004672">
    <property type="term" value="F:protein kinase activity"/>
    <property type="evidence" value="ECO:0007669"/>
    <property type="project" value="InterPro"/>
</dbReference>
<keyword evidence="3" id="KW-0418">Kinase</keyword>
<feature type="region of interest" description="Disordered" evidence="5">
    <location>
        <begin position="1"/>
        <end position="24"/>
    </location>
</feature>
<reference evidence="7 8" key="1">
    <citation type="submission" date="2017-11" db="EMBL/GenBank/DDBJ databases">
        <title>De-novo sequencing of pomegranate (Punica granatum L.) genome.</title>
        <authorList>
            <person name="Akparov Z."/>
            <person name="Amiraslanov A."/>
            <person name="Hajiyeva S."/>
            <person name="Abbasov M."/>
            <person name="Kaur K."/>
            <person name="Hamwieh A."/>
            <person name="Solovyev V."/>
            <person name="Salamov A."/>
            <person name="Braich B."/>
            <person name="Kosarev P."/>
            <person name="Mahmoud A."/>
            <person name="Hajiyev E."/>
            <person name="Babayeva S."/>
            <person name="Izzatullayeva V."/>
            <person name="Mammadov A."/>
            <person name="Mammadov A."/>
            <person name="Sharifova S."/>
            <person name="Ojaghi J."/>
            <person name="Eynullazada K."/>
            <person name="Bayramov B."/>
            <person name="Abdulazimova A."/>
            <person name="Shahmuradov I."/>
        </authorList>
    </citation>
    <scope>NUCLEOTIDE SEQUENCE [LARGE SCALE GENOMIC DNA]</scope>
    <source>
        <strain evidence="8">cv. AG2017</strain>
        <tissue evidence="7">Leaf</tissue>
    </source>
</reference>
<feature type="compositionally biased region" description="Basic and acidic residues" evidence="5">
    <location>
        <begin position="1"/>
        <end position="21"/>
    </location>
</feature>
<proteinExistence type="predicted"/>
<evidence type="ECO:0000256" key="1">
    <source>
        <dbReference type="ARBA" id="ARBA00022679"/>
    </source>
</evidence>
<dbReference type="InterPro" id="IPR001245">
    <property type="entry name" value="Ser-Thr/Tyr_kinase_cat_dom"/>
</dbReference>
<dbReference type="PANTHER" id="PTHR47973">
    <property type="entry name" value="CYSTEINE-RICH RECEPTOR-LIKE PROTEIN KINASE 3"/>
    <property type="match status" value="1"/>
</dbReference>
<evidence type="ECO:0000256" key="2">
    <source>
        <dbReference type="ARBA" id="ARBA00022741"/>
    </source>
</evidence>
<dbReference type="STRING" id="22663.A0A2I0KML5"/>
<dbReference type="InterPro" id="IPR000719">
    <property type="entry name" value="Prot_kinase_dom"/>
</dbReference>
<dbReference type="PROSITE" id="PS50011">
    <property type="entry name" value="PROTEIN_KINASE_DOM"/>
    <property type="match status" value="1"/>
</dbReference>
<dbReference type="Proteomes" id="UP000233551">
    <property type="component" value="Unassembled WGS sequence"/>
</dbReference>
<evidence type="ECO:0000313" key="7">
    <source>
        <dbReference type="EMBL" id="PKI69056.1"/>
    </source>
</evidence>
<keyword evidence="4" id="KW-0067">ATP-binding</keyword>
<evidence type="ECO:0000256" key="5">
    <source>
        <dbReference type="SAM" id="MobiDB-lite"/>
    </source>
</evidence>
<organism evidence="7 8">
    <name type="scientific">Punica granatum</name>
    <name type="common">Pomegranate</name>
    <dbReference type="NCBI Taxonomy" id="22663"/>
    <lineage>
        <taxon>Eukaryota</taxon>
        <taxon>Viridiplantae</taxon>
        <taxon>Streptophyta</taxon>
        <taxon>Embryophyta</taxon>
        <taxon>Tracheophyta</taxon>
        <taxon>Spermatophyta</taxon>
        <taxon>Magnoliopsida</taxon>
        <taxon>eudicotyledons</taxon>
        <taxon>Gunneridae</taxon>
        <taxon>Pentapetalae</taxon>
        <taxon>rosids</taxon>
        <taxon>malvids</taxon>
        <taxon>Myrtales</taxon>
        <taxon>Lythraceae</taxon>
        <taxon>Punica</taxon>
    </lineage>
</organism>
<evidence type="ECO:0000259" key="6">
    <source>
        <dbReference type="PROSITE" id="PS50011"/>
    </source>
</evidence>
<dbReference type="InterPro" id="IPR011009">
    <property type="entry name" value="Kinase-like_dom_sf"/>
</dbReference>
<dbReference type="AlphaFoldDB" id="A0A2I0KML5"/>
<evidence type="ECO:0000313" key="8">
    <source>
        <dbReference type="Proteomes" id="UP000233551"/>
    </source>
</evidence>
<keyword evidence="1" id="KW-0808">Transferase</keyword>
<feature type="domain" description="Protein kinase" evidence="6">
    <location>
        <begin position="1"/>
        <end position="188"/>
    </location>
</feature>
<dbReference type="Gene3D" id="1.10.510.10">
    <property type="entry name" value="Transferase(Phosphotransferase) domain 1"/>
    <property type="match status" value="1"/>
</dbReference>
<name>A0A2I0KML5_PUNGR</name>